<reference evidence="7 8" key="1">
    <citation type="submission" date="2019-02" db="EMBL/GenBank/DDBJ databases">
        <title>Genome sequencing of the rare red list fungi Phellinidium pouzarii.</title>
        <authorList>
            <person name="Buettner E."/>
            <person name="Kellner H."/>
        </authorList>
    </citation>
    <scope>NUCLEOTIDE SEQUENCE [LARGE SCALE GENOMIC DNA]</scope>
    <source>
        <strain evidence="7 8">DSM 108285</strain>
    </source>
</reference>
<feature type="compositionally biased region" description="Basic and acidic residues" evidence="4">
    <location>
        <begin position="875"/>
        <end position="891"/>
    </location>
</feature>
<proteinExistence type="predicted"/>
<feature type="compositionally biased region" description="Acidic residues" evidence="4">
    <location>
        <begin position="82"/>
        <end position="101"/>
    </location>
</feature>
<dbReference type="EMBL" id="SGPK01000318">
    <property type="protein sequence ID" value="THH04714.1"/>
    <property type="molecule type" value="Genomic_DNA"/>
</dbReference>
<feature type="region of interest" description="Disordered" evidence="4">
    <location>
        <begin position="875"/>
        <end position="938"/>
    </location>
</feature>
<evidence type="ECO:0000313" key="7">
    <source>
        <dbReference type="EMBL" id="THH04714.1"/>
    </source>
</evidence>
<dbReference type="AlphaFoldDB" id="A0A4S4L0J7"/>
<feature type="compositionally biased region" description="Polar residues" evidence="4">
    <location>
        <begin position="138"/>
        <end position="160"/>
    </location>
</feature>
<dbReference type="InterPro" id="IPR049730">
    <property type="entry name" value="SNF2/RAD54-like_C"/>
</dbReference>
<dbReference type="InterPro" id="IPR001650">
    <property type="entry name" value="Helicase_C-like"/>
</dbReference>
<dbReference type="PROSITE" id="PS51194">
    <property type="entry name" value="HELICASE_CTER"/>
    <property type="match status" value="1"/>
</dbReference>
<dbReference type="PANTHER" id="PTHR45629:SF7">
    <property type="entry name" value="DNA EXCISION REPAIR PROTEIN ERCC-6-RELATED"/>
    <property type="match status" value="1"/>
</dbReference>
<evidence type="ECO:0000256" key="2">
    <source>
        <dbReference type="ARBA" id="ARBA00022801"/>
    </source>
</evidence>
<dbReference type="OrthoDB" id="413460at2759"/>
<evidence type="ECO:0000256" key="1">
    <source>
        <dbReference type="ARBA" id="ARBA00022741"/>
    </source>
</evidence>
<keyword evidence="1" id="KW-0547">Nucleotide-binding</keyword>
<dbReference type="GO" id="GO:0016787">
    <property type="term" value="F:hydrolase activity"/>
    <property type="evidence" value="ECO:0007669"/>
    <property type="project" value="UniProtKB-KW"/>
</dbReference>
<dbReference type="Proteomes" id="UP000308199">
    <property type="component" value="Unassembled WGS sequence"/>
</dbReference>
<dbReference type="Pfam" id="PF00271">
    <property type="entry name" value="Helicase_C"/>
    <property type="match status" value="1"/>
</dbReference>
<dbReference type="SMART" id="SM00487">
    <property type="entry name" value="DEXDc"/>
    <property type="match status" value="1"/>
</dbReference>
<dbReference type="InterPro" id="IPR027417">
    <property type="entry name" value="P-loop_NTPase"/>
</dbReference>
<dbReference type="Gene3D" id="3.40.50.300">
    <property type="entry name" value="P-loop containing nucleotide triphosphate hydrolases"/>
    <property type="match status" value="1"/>
</dbReference>
<dbReference type="PANTHER" id="PTHR45629">
    <property type="entry name" value="SNF2/RAD54 FAMILY MEMBER"/>
    <property type="match status" value="1"/>
</dbReference>
<sequence>MDQTKLAPGSIQTRQLKPRSATAAHQAISDSEESDPDFINNAPYEYERKEKRKGRPKTSQNQPQSILVDLFGPLLKSAVESSESEEDEYDVDIDDDEEYSENDYPSRKSPPPSQKFSSQRPASLWPKGSSTDLDRNTPTEATQSCQSQSRKLAVSVTQASKAAPPANDDESVTESDSEADDMFAPMNSQMKNETTLSQTQSKAKYDAKRQSSQSTVCASSETESDDDFDEEDVFSLNPRPSFPRDTSQVFLSLILDADTDTRVPAPINAFLREYQRDGIRFFWDRYKKGGGGVLGDDMGLGKTIQVISFLTAIMKKHNDRRDVGRRHKHVSRLQDSQEWKEHKRLPPANATWPTCLVIAPSTVAHNWQREFETWGYFEVGMFVGPPEERRQALKDFKLGRLDILITSFDTARGDIELLSDLPWSVIFEQQYKTHDELWTVLDWSNPGKLDSLKAWKNYVSKPLAVGQSAKASESERTIAKAVAHTLVNKLLPLFFLRRTKDLIRLQLPQKIDEVVFCPLTPQQILVYKRILTHREERLKINGTESSGGAMPCDCGSGLRRTKCCHSMETGHFFTYLTVLLKISNHLALILPSPDDTAEQTKRNREISKIAFPGESIPKYGPAILLPQFCGKWDVLNLLLKGWQKTHSDKVLIFTKSVKLLDMLDYHLNSNSYSFCRLDGSTKQNERMALIDKFNNDPEIFIFLISTLAGGTGLNLTGANKVVIFDPNWNPAHDLQAMDRAYRFGQTRDVHVYRLLGAGSIEELIYARQVYKQQMMKIGYEASHQTRYFDGVQGDIKRRGELFGADNLFKLQENTLATKMTALDAEAKSLSHEDVGDLRGLASLLLDDDLPSSQNGETIDNVQQILSAGSIRYTHQNDDLFRPSRMEEETLKKYRKRKAESDSPERGQGRGSRPRVDSGTEWPPRRAHHKAPLSPKSKIEARQRAMIEIGLINGINELPSFAAKFGGMSTEEQIEVIEKLDQHAKMQGYS</sequence>
<dbReference type="Gene3D" id="3.40.50.10810">
    <property type="entry name" value="Tandem AAA-ATPase domain"/>
    <property type="match status" value="2"/>
</dbReference>
<evidence type="ECO:0000259" key="6">
    <source>
        <dbReference type="PROSITE" id="PS51194"/>
    </source>
</evidence>
<keyword evidence="3" id="KW-0067">ATP-binding</keyword>
<dbReference type="SMART" id="SM00490">
    <property type="entry name" value="HELICc"/>
    <property type="match status" value="1"/>
</dbReference>
<dbReference type="PROSITE" id="PS51192">
    <property type="entry name" value="HELICASE_ATP_BIND_1"/>
    <property type="match status" value="1"/>
</dbReference>
<keyword evidence="8" id="KW-1185">Reference proteome</keyword>
<feature type="domain" description="Helicase ATP-binding" evidence="5">
    <location>
        <begin position="283"/>
        <end position="489"/>
    </location>
</feature>
<evidence type="ECO:0000256" key="4">
    <source>
        <dbReference type="SAM" id="MobiDB-lite"/>
    </source>
</evidence>
<feature type="compositionally biased region" description="Basic and acidic residues" evidence="4">
    <location>
        <begin position="898"/>
        <end position="917"/>
    </location>
</feature>
<protein>
    <recommendedName>
        <fullName evidence="9">Helicase C-terminal domain-containing protein</fullName>
    </recommendedName>
</protein>
<feature type="domain" description="Helicase C-terminal" evidence="6">
    <location>
        <begin position="633"/>
        <end position="789"/>
    </location>
</feature>
<keyword evidence="2" id="KW-0378">Hydrolase</keyword>
<gene>
    <name evidence="7" type="ORF">EW145_g5316</name>
</gene>
<feature type="region of interest" description="Disordered" evidence="4">
    <location>
        <begin position="1"/>
        <end position="240"/>
    </location>
</feature>
<name>A0A4S4L0J7_9AGAM</name>
<feature type="compositionally biased region" description="Acidic residues" evidence="4">
    <location>
        <begin position="167"/>
        <end position="181"/>
    </location>
</feature>
<dbReference type="GO" id="GO:0005524">
    <property type="term" value="F:ATP binding"/>
    <property type="evidence" value="ECO:0007669"/>
    <property type="project" value="InterPro"/>
</dbReference>
<dbReference type="Pfam" id="PF00176">
    <property type="entry name" value="SNF2-rel_dom"/>
    <property type="match status" value="2"/>
</dbReference>
<dbReference type="InterPro" id="IPR000330">
    <property type="entry name" value="SNF2_N"/>
</dbReference>
<dbReference type="InterPro" id="IPR050496">
    <property type="entry name" value="SNF2_RAD54_helicase_repair"/>
</dbReference>
<dbReference type="CDD" id="cd18793">
    <property type="entry name" value="SF2_C_SNF"/>
    <property type="match status" value="1"/>
</dbReference>
<feature type="compositionally biased region" description="Polar residues" evidence="4">
    <location>
        <begin position="186"/>
        <end position="202"/>
    </location>
</feature>
<evidence type="ECO:0008006" key="9">
    <source>
        <dbReference type="Google" id="ProtNLM"/>
    </source>
</evidence>
<feature type="compositionally biased region" description="Acidic residues" evidence="4">
    <location>
        <begin position="222"/>
        <end position="233"/>
    </location>
</feature>
<dbReference type="InterPro" id="IPR038718">
    <property type="entry name" value="SNF2-like_sf"/>
</dbReference>
<accession>A0A4S4L0J7</accession>
<organism evidence="7 8">
    <name type="scientific">Phellinidium pouzarii</name>
    <dbReference type="NCBI Taxonomy" id="167371"/>
    <lineage>
        <taxon>Eukaryota</taxon>
        <taxon>Fungi</taxon>
        <taxon>Dikarya</taxon>
        <taxon>Basidiomycota</taxon>
        <taxon>Agaricomycotina</taxon>
        <taxon>Agaricomycetes</taxon>
        <taxon>Hymenochaetales</taxon>
        <taxon>Hymenochaetaceae</taxon>
        <taxon>Phellinidium</taxon>
    </lineage>
</organism>
<evidence type="ECO:0000256" key="3">
    <source>
        <dbReference type="ARBA" id="ARBA00022840"/>
    </source>
</evidence>
<evidence type="ECO:0000313" key="8">
    <source>
        <dbReference type="Proteomes" id="UP000308199"/>
    </source>
</evidence>
<dbReference type="InterPro" id="IPR014001">
    <property type="entry name" value="Helicase_ATP-bd"/>
</dbReference>
<evidence type="ECO:0000259" key="5">
    <source>
        <dbReference type="PROSITE" id="PS51192"/>
    </source>
</evidence>
<comment type="caution">
    <text evidence="7">The sequence shown here is derived from an EMBL/GenBank/DDBJ whole genome shotgun (WGS) entry which is preliminary data.</text>
</comment>
<dbReference type="SUPFAM" id="SSF52540">
    <property type="entry name" value="P-loop containing nucleoside triphosphate hydrolases"/>
    <property type="match status" value="2"/>
</dbReference>